<evidence type="ECO:0000313" key="2">
    <source>
        <dbReference type="EMBL" id="ACU77436.1"/>
    </source>
</evidence>
<evidence type="ECO:0000313" key="3">
    <source>
        <dbReference type="Proteomes" id="UP000000851"/>
    </source>
</evidence>
<keyword evidence="3" id="KW-1185">Reference proteome</keyword>
<dbReference type="eggNOG" id="ENOG5033QK2">
    <property type="taxonomic scope" value="Bacteria"/>
</dbReference>
<dbReference type="KEGG" id="cai:Caci_8618"/>
<evidence type="ECO:0000256" key="1">
    <source>
        <dbReference type="SAM" id="MobiDB-lite"/>
    </source>
</evidence>
<dbReference type="Gene3D" id="3.40.50.1010">
    <property type="entry name" value="5'-nuclease"/>
    <property type="match status" value="1"/>
</dbReference>
<feature type="compositionally biased region" description="Basic and acidic residues" evidence="1">
    <location>
        <begin position="287"/>
        <end position="299"/>
    </location>
</feature>
<organism evidence="2 3">
    <name type="scientific">Catenulispora acidiphila (strain DSM 44928 / JCM 14897 / NBRC 102108 / NRRL B-24433 / ID139908)</name>
    <dbReference type="NCBI Taxonomy" id="479433"/>
    <lineage>
        <taxon>Bacteria</taxon>
        <taxon>Bacillati</taxon>
        <taxon>Actinomycetota</taxon>
        <taxon>Actinomycetes</taxon>
        <taxon>Catenulisporales</taxon>
        <taxon>Catenulisporaceae</taxon>
        <taxon>Catenulispora</taxon>
    </lineage>
</organism>
<gene>
    <name evidence="2" type="ordered locus">Caci_8618</name>
</gene>
<sequence>MLITPRPGAQRDSIIEALRQTHAEVSNVRGAGPSSAFKRLLKYLEWVTDATRRLQSQISAKDVDRLILTRRYYALLESCGMLAGTDQQRLVNGLVDQELTDREDALNTAMTTLNEHAKRWSGHKWLAVADSSFYLNSPDPLATTDFHKVMGLYCEEVIHLLFPIVVVDELDRLKEMGGAHPRWRAGHTLGRLDEAITSGTSGILHPTYRGEGQSIIGKVTVEIVLDPLGHLRQPIADDEIIERAATIQAIAGRDVRLLTCDTSQATRGRMASLEVTKLPSQAGTGDEPPRHSNGGDKPRGTGTRAQRKNRQEAEAAAATERTR</sequence>
<dbReference type="HOGENOM" id="CLU_1019098_0_0_11"/>
<dbReference type="EMBL" id="CP001700">
    <property type="protein sequence ID" value="ACU77436.1"/>
    <property type="molecule type" value="Genomic_DNA"/>
</dbReference>
<dbReference type="Proteomes" id="UP000000851">
    <property type="component" value="Chromosome"/>
</dbReference>
<dbReference type="InParanoid" id="C7Q0A3"/>
<accession>C7Q0A3</accession>
<dbReference type="RefSeq" id="WP_015797161.1">
    <property type="nucleotide sequence ID" value="NC_013131.1"/>
</dbReference>
<feature type="region of interest" description="Disordered" evidence="1">
    <location>
        <begin position="269"/>
        <end position="323"/>
    </location>
</feature>
<feature type="compositionally biased region" description="Low complexity" evidence="1">
    <location>
        <begin position="314"/>
        <end position="323"/>
    </location>
</feature>
<protein>
    <submittedName>
        <fullName evidence="2">Uncharacterized protein</fullName>
    </submittedName>
</protein>
<dbReference type="AlphaFoldDB" id="C7Q0A3"/>
<proteinExistence type="predicted"/>
<name>C7Q0A3_CATAD</name>
<reference evidence="2 3" key="1">
    <citation type="journal article" date="2009" name="Stand. Genomic Sci.">
        <title>Complete genome sequence of Catenulispora acidiphila type strain (ID 139908).</title>
        <authorList>
            <person name="Copeland A."/>
            <person name="Lapidus A."/>
            <person name="Glavina Del Rio T."/>
            <person name="Nolan M."/>
            <person name="Lucas S."/>
            <person name="Chen F."/>
            <person name="Tice H."/>
            <person name="Cheng J.F."/>
            <person name="Bruce D."/>
            <person name="Goodwin L."/>
            <person name="Pitluck S."/>
            <person name="Mikhailova N."/>
            <person name="Pati A."/>
            <person name="Ivanova N."/>
            <person name="Mavromatis K."/>
            <person name="Chen A."/>
            <person name="Palaniappan K."/>
            <person name="Chain P."/>
            <person name="Land M."/>
            <person name="Hauser L."/>
            <person name="Chang Y.J."/>
            <person name="Jeffries C.D."/>
            <person name="Chertkov O."/>
            <person name="Brettin T."/>
            <person name="Detter J.C."/>
            <person name="Han C."/>
            <person name="Ali Z."/>
            <person name="Tindall B.J."/>
            <person name="Goker M."/>
            <person name="Bristow J."/>
            <person name="Eisen J.A."/>
            <person name="Markowitz V."/>
            <person name="Hugenholtz P."/>
            <person name="Kyrpides N.C."/>
            <person name="Klenk H.P."/>
        </authorList>
    </citation>
    <scope>NUCLEOTIDE SEQUENCE [LARGE SCALE GENOMIC DNA]</scope>
    <source>
        <strain evidence="3">DSM 44928 / JCM 14897 / NBRC 102108 / NRRL B-24433 / ID139908</strain>
    </source>
</reference>
<dbReference type="OrthoDB" id="5145858at2"/>